<dbReference type="PANTHER" id="PTHR33164">
    <property type="entry name" value="TRANSCRIPTIONAL REGULATOR, MARR FAMILY"/>
    <property type="match status" value="1"/>
</dbReference>
<evidence type="ECO:0000313" key="3">
    <source>
        <dbReference type="Proteomes" id="UP000325255"/>
    </source>
</evidence>
<comment type="caution">
    <text evidence="2">The sequence shown here is derived from an EMBL/GenBank/DDBJ whole genome shotgun (WGS) entry which is preliminary data.</text>
</comment>
<dbReference type="Gene3D" id="1.10.10.10">
    <property type="entry name" value="Winged helix-like DNA-binding domain superfamily/Winged helix DNA-binding domain"/>
    <property type="match status" value="1"/>
</dbReference>
<dbReference type="EMBL" id="VWPK01000012">
    <property type="protein sequence ID" value="KAA5612407.1"/>
    <property type="molecule type" value="Genomic_DNA"/>
</dbReference>
<proteinExistence type="predicted"/>
<dbReference type="SMART" id="SM00347">
    <property type="entry name" value="HTH_MARR"/>
    <property type="match status" value="1"/>
</dbReference>
<dbReference type="GO" id="GO:0003700">
    <property type="term" value="F:DNA-binding transcription factor activity"/>
    <property type="evidence" value="ECO:0007669"/>
    <property type="project" value="InterPro"/>
</dbReference>
<name>A0A5M6IX33_9PROT</name>
<dbReference type="AlphaFoldDB" id="A0A5M6IX33"/>
<dbReference type="SUPFAM" id="SSF46785">
    <property type="entry name" value="Winged helix' DNA-binding domain"/>
    <property type="match status" value="1"/>
</dbReference>
<dbReference type="InterPro" id="IPR039422">
    <property type="entry name" value="MarR/SlyA-like"/>
</dbReference>
<protein>
    <submittedName>
        <fullName evidence="2">MarR family transcriptional regulator</fullName>
    </submittedName>
</protein>
<dbReference type="InterPro" id="IPR036390">
    <property type="entry name" value="WH_DNA-bd_sf"/>
</dbReference>
<accession>A0A5M6IX33</accession>
<dbReference type="Pfam" id="PF12802">
    <property type="entry name" value="MarR_2"/>
    <property type="match status" value="1"/>
</dbReference>
<evidence type="ECO:0000259" key="1">
    <source>
        <dbReference type="PROSITE" id="PS50995"/>
    </source>
</evidence>
<dbReference type="PANTHER" id="PTHR33164:SF57">
    <property type="entry name" value="MARR-FAMILY TRANSCRIPTIONAL REGULATOR"/>
    <property type="match status" value="1"/>
</dbReference>
<dbReference type="GO" id="GO:0006950">
    <property type="term" value="P:response to stress"/>
    <property type="evidence" value="ECO:0007669"/>
    <property type="project" value="TreeGrafter"/>
</dbReference>
<organism evidence="2 3">
    <name type="scientific">Rhodovastum atsumiense</name>
    <dbReference type="NCBI Taxonomy" id="504468"/>
    <lineage>
        <taxon>Bacteria</taxon>
        <taxon>Pseudomonadati</taxon>
        <taxon>Pseudomonadota</taxon>
        <taxon>Alphaproteobacteria</taxon>
        <taxon>Acetobacterales</taxon>
        <taxon>Acetobacteraceae</taxon>
        <taxon>Rhodovastum</taxon>
    </lineage>
</organism>
<dbReference type="OrthoDB" id="7063965at2"/>
<evidence type="ECO:0000313" key="2">
    <source>
        <dbReference type="EMBL" id="KAA5612407.1"/>
    </source>
</evidence>
<dbReference type="Proteomes" id="UP000325255">
    <property type="component" value="Unassembled WGS sequence"/>
</dbReference>
<dbReference type="InterPro" id="IPR000835">
    <property type="entry name" value="HTH_MarR-typ"/>
</dbReference>
<keyword evidence="3" id="KW-1185">Reference proteome</keyword>
<sequence length="193" mass="20825">MHARTFLRPGARRGGKKLYDADIGAPERKQDVCLTRSCLGRRAAMTSRDTLVQAIEHDLTFLARALEGLSRRRAWPLERAHYLLLNLVGSEGPQTIGTLAARLALDGSTVTRQVAQMERDGLVEKHLHPDDARSFVVSATPRGSAAAAAMRAARRENTGRLLQGWSTAEMAGLATALAHLNASVAAVLEDPAP</sequence>
<feature type="domain" description="HTH marR-type" evidence="1">
    <location>
        <begin position="52"/>
        <end position="182"/>
    </location>
</feature>
<gene>
    <name evidence="2" type="ORF">F1189_09525</name>
</gene>
<reference evidence="2 3" key="1">
    <citation type="submission" date="2019-09" db="EMBL/GenBank/DDBJ databases">
        <title>Genome sequence of Rhodovastum atsumiense, a diverse member of the Acetobacteraceae family of non-sulfur purple photosynthetic bacteria.</title>
        <authorList>
            <person name="Meyer T."/>
            <person name="Kyndt J."/>
        </authorList>
    </citation>
    <scope>NUCLEOTIDE SEQUENCE [LARGE SCALE GENOMIC DNA]</scope>
    <source>
        <strain evidence="2 3">DSM 21279</strain>
    </source>
</reference>
<dbReference type="PROSITE" id="PS50995">
    <property type="entry name" value="HTH_MARR_2"/>
    <property type="match status" value="1"/>
</dbReference>
<dbReference type="InterPro" id="IPR036388">
    <property type="entry name" value="WH-like_DNA-bd_sf"/>
</dbReference>